<evidence type="ECO:0000313" key="14">
    <source>
        <dbReference type="Proteomes" id="UP000626026"/>
    </source>
</evidence>
<dbReference type="InterPro" id="IPR057485">
    <property type="entry name" value="YbiO-like_TM1"/>
</dbReference>
<keyword evidence="14" id="KW-1185">Reference proteome</keyword>
<dbReference type="Pfam" id="PF25392">
    <property type="entry name" value="MS_channel_TM1"/>
    <property type="match status" value="1"/>
</dbReference>
<feature type="transmembrane region" description="Helical" evidence="8">
    <location>
        <begin position="334"/>
        <end position="354"/>
    </location>
</feature>
<feature type="transmembrane region" description="Helical" evidence="8">
    <location>
        <begin position="307"/>
        <end position="328"/>
    </location>
</feature>
<evidence type="ECO:0000256" key="2">
    <source>
        <dbReference type="ARBA" id="ARBA00008017"/>
    </source>
</evidence>
<dbReference type="Pfam" id="PF21088">
    <property type="entry name" value="MS_channel_1st"/>
    <property type="match status" value="1"/>
</dbReference>
<dbReference type="SUPFAM" id="SSF82689">
    <property type="entry name" value="Mechanosensitive channel protein MscS (YggB), C-terminal domain"/>
    <property type="match status" value="1"/>
</dbReference>
<keyword evidence="6 8" id="KW-0472">Membrane</keyword>
<dbReference type="InterPro" id="IPR049278">
    <property type="entry name" value="MS_channel_C"/>
</dbReference>
<comment type="caution">
    <text evidence="13">The sequence shown here is derived from an EMBL/GenBank/DDBJ whole genome shotgun (WGS) entry which is preliminary data.</text>
</comment>
<feature type="domain" description="Mechanosensitive ion channel MscS" evidence="9">
    <location>
        <begin position="523"/>
        <end position="587"/>
    </location>
</feature>
<feature type="transmembrane region" description="Helical" evidence="8">
    <location>
        <begin position="389"/>
        <end position="412"/>
    </location>
</feature>
<feature type="region of interest" description="Disordered" evidence="7">
    <location>
        <begin position="1"/>
        <end position="20"/>
    </location>
</feature>
<feature type="transmembrane region" description="Helical" evidence="8">
    <location>
        <begin position="432"/>
        <end position="452"/>
    </location>
</feature>
<evidence type="ECO:0000256" key="7">
    <source>
        <dbReference type="SAM" id="MobiDB-lite"/>
    </source>
</evidence>
<feature type="transmembrane region" description="Helical" evidence="8">
    <location>
        <begin position="145"/>
        <end position="167"/>
    </location>
</feature>
<evidence type="ECO:0000256" key="8">
    <source>
        <dbReference type="SAM" id="Phobius"/>
    </source>
</evidence>
<evidence type="ECO:0000259" key="9">
    <source>
        <dbReference type="Pfam" id="PF00924"/>
    </source>
</evidence>
<comment type="similarity">
    <text evidence="2">Belongs to the MscS (TC 1.A.23) family.</text>
</comment>
<keyword evidence="5 8" id="KW-1133">Transmembrane helix</keyword>
<feature type="domain" description="Mechanosensitive ion channel MscS C-terminal" evidence="10">
    <location>
        <begin position="594"/>
        <end position="680"/>
    </location>
</feature>
<dbReference type="Gene3D" id="2.30.30.60">
    <property type="match status" value="1"/>
</dbReference>
<evidence type="ECO:0000256" key="4">
    <source>
        <dbReference type="ARBA" id="ARBA00022692"/>
    </source>
</evidence>
<feature type="non-terminal residue" evidence="13">
    <location>
        <position position="1"/>
    </location>
</feature>
<evidence type="ECO:0000259" key="11">
    <source>
        <dbReference type="Pfam" id="PF21088"/>
    </source>
</evidence>
<dbReference type="RefSeq" id="WP_187784400.1">
    <property type="nucleotide sequence ID" value="NZ_JACTVA010000015.1"/>
</dbReference>
<dbReference type="InterPro" id="IPR045276">
    <property type="entry name" value="YbiO_bact"/>
</dbReference>
<dbReference type="InterPro" id="IPR023408">
    <property type="entry name" value="MscS_beta-dom_sf"/>
</dbReference>
<dbReference type="InterPro" id="IPR049142">
    <property type="entry name" value="MS_channel_1st"/>
</dbReference>
<dbReference type="Gene3D" id="3.30.70.100">
    <property type="match status" value="1"/>
</dbReference>
<dbReference type="InterPro" id="IPR011014">
    <property type="entry name" value="MscS_channel_TM-2"/>
</dbReference>
<sequence length="705" mass="76495">AAPPAAPAGTAPPATGAGAAAPANGAAAAIPGLEAPLLAPNTLGGQLLVGVSQRMEAVSDQVIAAAQAVTDLPGILAWSSTVARDPVTQARVLDASWKLLLLFGLGLLAEWLARHALRGWKERLDAAAPLESAHGWARLRLMPLVLGRLVLDLLPVAAFAVVSYGLIGTVRPLPTTQLLMLIANNTYIFGRLILALSRMLLSPAAPSLRLVPWGDLPAAYVSLWLRRLTMVVIWGYALSEAGLLFGLPWGAYDAIQRLMLLIVSLFLGIIVLQNRVAVARLLRAPPLKEHERPDRTRRSLRSARDRLAEIWHILAILYLLALWSVWALQIQDGFSRLLGASAVTVVVLAVGKLLDMAVRGLITRGFRVSPDLSSRYPGLESQANRYVSLLKGCASAVLTLVVVLVLLEVWGIDSFGWFAPGALGSQLLRSGLSFAFTVLIAVVVWEVANVGMQRHLEKLSRDADAARSARLRTLQPMLRTTLAGVILLFVSLNLLTEIGVNVAPLLAGAGVIGLALGFGSQKLVQDVITGIFLLLEDAMTVGDVVTLGTKSGVVEQLSIRSIKLRDLDGSLHIIPFSAVNGVTNMTRDFSFAMFDIQITYRENTDRVVDVLTALCTQMRAEPKWAPAIRDEMEVMGVERLSPDGPVVRVRIKTEPIQRWNVRREMHRRIKLRFEELGIEIPAPRQRLTFDGPEQQQDRAFGPPAP</sequence>
<keyword evidence="3" id="KW-1003">Cell membrane</keyword>
<dbReference type="Proteomes" id="UP000626026">
    <property type="component" value="Unassembled WGS sequence"/>
</dbReference>
<evidence type="ECO:0000259" key="10">
    <source>
        <dbReference type="Pfam" id="PF21082"/>
    </source>
</evidence>
<dbReference type="EMBL" id="JACTVA010000015">
    <property type="protein sequence ID" value="MBC9207228.1"/>
    <property type="molecule type" value="Genomic_DNA"/>
</dbReference>
<evidence type="ECO:0000313" key="13">
    <source>
        <dbReference type="EMBL" id="MBC9207228.1"/>
    </source>
</evidence>
<gene>
    <name evidence="13" type="ORF">IBL26_10310</name>
</gene>
<proteinExistence type="inferred from homology"/>
<feature type="transmembrane region" description="Helical" evidence="8">
    <location>
        <begin position="258"/>
        <end position="278"/>
    </location>
</feature>
<keyword evidence="4 8" id="KW-0812">Transmembrane</keyword>
<reference evidence="13 14" key="1">
    <citation type="journal article" date="2013" name="Int. J. Syst. Evol. Microbiol.">
        <title>Roseomonas aerophila sp. nov., isolated from air.</title>
        <authorList>
            <person name="Kim S.J."/>
            <person name="Weon H.Y."/>
            <person name="Ahn J.H."/>
            <person name="Hong S.B."/>
            <person name="Seok S.J."/>
            <person name="Whang K.S."/>
            <person name="Kwon S.W."/>
        </authorList>
    </citation>
    <scope>NUCLEOTIDE SEQUENCE [LARGE SCALE GENOMIC DNA]</scope>
    <source>
        <strain evidence="13 14">NBRC 108923</strain>
    </source>
</reference>
<dbReference type="SUPFAM" id="SSF50182">
    <property type="entry name" value="Sm-like ribonucleoproteins"/>
    <property type="match status" value="1"/>
</dbReference>
<dbReference type="SUPFAM" id="SSF82861">
    <property type="entry name" value="Mechanosensitive channel protein MscS (YggB), transmembrane region"/>
    <property type="match status" value="1"/>
</dbReference>
<feature type="compositionally biased region" description="Low complexity" evidence="7">
    <location>
        <begin position="7"/>
        <end position="20"/>
    </location>
</feature>
<evidence type="ECO:0000256" key="3">
    <source>
        <dbReference type="ARBA" id="ARBA00022475"/>
    </source>
</evidence>
<dbReference type="Pfam" id="PF00924">
    <property type="entry name" value="MS_channel_2nd"/>
    <property type="match status" value="1"/>
</dbReference>
<dbReference type="PANTHER" id="PTHR30460">
    <property type="entry name" value="MODERATE CONDUCTANCE MECHANOSENSITIVE CHANNEL YBIO"/>
    <property type="match status" value="1"/>
</dbReference>
<dbReference type="InterPro" id="IPR006685">
    <property type="entry name" value="MscS_channel_2nd"/>
</dbReference>
<dbReference type="Gene3D" id="1.10.287.1260">
    <property type="match status" value="1"/>
</dbReference>
<evidence type="ECO:0000256" key="5">
    <source>
        <dbReference type="ARBA" id="ARBA00022989"/>
    </source>
</evidence>
<feature type="region of interest" description="Disordered" evidence="7">
    <location>
        <begin position="684"/>
        <end position="705"/>
    </location>
</feature>
<evidence type="ECO:0000256" key="6">
    <source>
        <dbReference type="ARBA" id="ARBA00023136"/>
    </source>
</evidence>
<evidence type="ECO:0000259" key="12">
    <source>
        <dbReference type="Pfam" id="PF25392"/>
    </source>
</evidence>
<name>A0ABR7RLC0_9PROT</name>
<dbReference type="PANTHER" id="PTHR30460:SF0">
    <property type="entry name" value="MODERATE CONDUCTANCE MECHANOSENSITIVE CHANNEL YBIO"/>
    <property type="match status" value="1"/>
</dbReference>
<comment type="subcellular location">
    <subcellularLocation>
        <location evidence="1">Cell membrane</location>
        <topology evidence="1">Multi-pass membrane protein</topology>
    </subcellularLocation>
</comment>
<protein>
    <submittedName>
        <fullName evidence="13">Mechanosensitive ion channel</fullName>
    </submittedName>
</protein>
<feature type="domain" description="Mechanosensitive ion channel transmembrane helices 2/3" evidence="11">
    <location>
        <begin position="486"/>
        <end position="521"/>
    </location>
</feature>
<accession>A0ABR7RLC0</accession>
<evidence type="ECO:0000256" key="1">
    <source>
        <dbReference type="ARBA" id="ARBA00004651"/>
    </source>
</evidence>
<dbReference type="InterPro" id="IPR011066">
    <property type="entry name" value="MscS_channel_C_sf"/>
</dbReference>
<feature type="domain" description="Moderate conductance mechanosensitive channel YbiO-like transmembrane helix 1" evidence="12">
    <location>
        <begin position="340"/>
        <end position="417"/>
    </location>
</feature>
<organism evidence="13 14">
    <name type="scientific">Teichococcus aerophilus</name>
    <dbReference type="NCBI Taxonomy" id="1224513"/>
    <lineage>
        <taxon>Bacteria</taxon>
        <taxon>Pseudomonadati</taxon>
        <taxon>Pseudomonadota</taxon>
        <taxon>Alphaproteobacteria</taxon>
        <taxon>Acetobacterales</taxon>
        <taxon>Roseomonadaceae</taxon>
        <taxon>Roseomonas</taxon>
    </lineage>
</organism>
<feature type="transmembrane region" description="Helical" evidence="8">
    <location>
        <begin position="477"/>
        <end position="496"/>
    </location>
</feature>
<feature type="transmembrane region" description="Helical" evidence="8">
    <location>
        <begin position="231"/>
        <end position="252"/>
    </location>
</feature>
<dbReference type="InterPro" id="IPR010920">
    <property type="entry name" value="LSM_dom_sf"/>
</dbReference>
<dbReference type="Pfam" id="PF21082">
    <property type="entry name" value="MS_channel_3rd"/>
    <property type="match status" value="1"/>
</dbReference>